<dbReference type="OrthoDB" id="8705804at2"/>
<sequence>MVRRSPQEKKALSYARDRRNCYGENDKSSRKNIPLRKRLRNRVDRRREGVFIGAVGAVDLVAAEQCEIDMLAKGRPSYWRKRPDLPLGEVVAFKMRRRSGVRPSW</sequence>
<keyword evidence="3" id="KW-1185">Reference proteome</keyword>
<accession>U5EJG6</accession>
<dbReference type="RefSeq" id="WP_022567260.1">
    <property type="nucleotide sequence ID" value="NZ_BAFO02000034.1"/>
</dbReference>
<feature type="region of interest" description="Disordered" evidence="1">
    <location>
        <begin position="1"/>
        <end position="35"/>
    </location>
</feature>
<dbReference type="EMBL" id="BAFO02000034">
    <property type="protein sequence ID" value="GAD87420.1"/>
    <property type="molecule type" value="Genomic_DNA"/>
</dbReference>
<protein>
    <submittedName>
        <fullName evidence="2">Uncharacterized protein</fullName>
    </submittedName>
</protein>
<comment type="caution">
    <text evidence="2">The sequence shown here is derived from an EMBL/GenBank/DDBJ whole genome shotgun (WGS) entry which is preliminary data.</text>
</comment>
<reference evidence="2 3" key="1">
    <citation type="journal article" date="2014" name="BMC Genomics">
        <title>Genome based analysis of type-I polyketide synthase and nonribosomal peptide synthetase gene clusters in seven strains of five representative Nocardia species.</title>
        <authorList>
            <person name="Komaki H."/>
            <person name="Ichikawa N."/>
            <person name="Hosoyama A."/>
            <person name="Takahashi-Nakaguchi A."/>
            <person name="Matsuzawa T."/>
            <person name="Suzuki K."/>
            <person name="Fujita N."/>
            <person name="Gonoi T."/>
        </authorList>
    </citation>
    <scope>NUCLEOTIDE SEQUENCE [LARGE SCALE GENOMIC DNA]</scope>
    <source>
        <strain evidence="2 3">NBRC 15531</strain>
    </source>
</reference>
<gene>
    <name evidence="2" type="ORF">NCAST_34_05490</name>
</gene>
<dbReference type="eggNOG" id="ENOG502ZNF2">
    <property type="taxonomic scope" value="Bacteria"/>
</dbReference>
<proteinExistence type="predicted"/>
<evidence type="ECO:0000313" key="3">
    <source>
        <dbReference type="Proteomes" id="UP000017048"/>
    </source>
</evidence>
<evidence type="ECO:0000313" key="2">
    <source>
        <dbReference type="EMBL" id="GAD87420.1"/>
    </source>
</evidence>
<dbReference type="AlphaFoldDB" id="U5EJG6"/>
<dbReference type="STRING" id="1824.SAMN05444423_104497"/>
<dbReference type="GeneID" id="91516123"/>
<evidence type="ECO:0000256" key="1">
    <source>
        <dbReference type="SAM" id="MobiDB-lite"/>
    </source>
</evidence>
<feature type="compositionally biased region" description="Basic and acidic residues" evidence="1">
    <location>
        <begin position="1"/>
        <end position="29"/>
    </location>
</feature>
<name>U5EJG6_NOCAS</name>
<dbReference type="Proteomes" id="UP000017048">
    <property type="component" value="Unassembled WGS sequence"/>
</dbReference>
<organism evidence="2 3">
    <name type="scientific">Nocardia asteroides NBRC 15531</name>
    <dbReference type="NCBI Taxonomy" id="1110697"/>
    <lineage>
        <taxon>Bacteria</taxon>
        <taxon>Bacillati</taxon>
        <taxon>Actinomycetota</taxon>
        <taxon>Actinomycetes</taxon>
        <taxon>Mycobacteriales</taxon>
        <taxon>Nocardiaceae</taxon>
        <taxon>Nocardia</taxon>
    </lineage>
</organism>